<dbReference type="OrthoDB" id="5382797at2759"/>
<dbReference type="Gene3D" id="1.20.1510.10">
    <property type="entry name" value="Cation efflux protein transmembrane domain"/>
    <property type="match status" value="1"/>
</dbReference>
<keyword evidence="6" id="KW-0406">Ion transport</keyword>
<dbReference type="PANTHER" id="PTHR46531:SF1">
    <property type="entry name" value="ZINC TRANSPORTER 6"/>
    <property type="match status" value="1"/>
</dbReference>
<dbReference type="InterPro" id="IPR027469">
    <property type="entry name" value="Cation_efflux_TMD_sf"/>
</dbReference>
<keyword evidence="2" id="KW-0813">Transport</keyword>
<evidence type="ECO:0000256" key="3">
    <source>
        <dbReference type="ARBA" id="ARBA00022692"/>
    </source>
</evidence>
<feature type="transmembrane region" description="Helical" evidence="8">
    <location>
        <begin position="170"/>
        <end position="190"/>
    </location>
</feature>
<dbReference type="AlphaFoldDB" id="A0A9R1TSB2"/>
<keyword evidence="3 8" id="KW-0812">Transmembrane</keyword>
<dbReference type="PANTHER" id="PTHR46531">
    <property type="entry name" value="ZINC TRANSPORTER 6"/>
    <property type="match status" value="1"/>
</dbReference>
<evidence type="ECO:0000256" key="7">
    <source>
        <dbReference type="ARBA" id="ARBA00023136"/>
    </source>
</evidence>
<organism evidence="9 10">
    <name type="scientific">Fopius arisanus</name>
    <dbReference type="NCBI Taxonomy" id="64838"/>
    <lineage>
        <taxon>Eukaryota</taxon>
        <taxon>Metazoa</taxon>
        <taxon>Ecdysozoa</taxon>
        <taxon>Arthropoda</taxon>
        <taxon>Hexapoda</taxon>
        <taxon>Insecta</taxon>
        <taxon>Pterygota</taxon>
        <taxon>Neoptera</taxon>
        <taxon>Endopterygota</taxon>
        <taxon>Hymenoptera</taxon>
        <taxon>Apocrita</taxon>
        <taxon>Ichneumonoidea</taxon>
        <taxon>Braconidae</taxon>
        <taxon>Opiinae</taxon>
        <taxon>Fopius</taxon>
    </lineage>
</organism>
<gene>
    <name evidence="10" type="primary">LOC105273767</name>
</gene>
<dbReference type="RefSeq" id="XP_011314690.1">
    <property type="nucleotide sequence ID" value="XM_011316388.1"/>
</dbReference>
<dbReference type="GO" id="GO:0006829">
    <property type="term" value="P:zinc ion transport"/>
    <property type="evidence" value="ECO:0007669"/>
    <property type="project" value="TreeGrafter"/>
</dbReference>
<evidence type="ECO:0000256" key="6">
    <source>
        <dbReference type="ARBA" id="ARBA00023065"/>
    </source>
</evidence>
<dbReference type="InterPro" id="IPR052005">
    <property type="entry name" value="CDF_SLC30A"/>
</dbReference>
<evidence type="ECO:0000256" key="4">
    <source>
        <dbReference type="ARBA" id="ARBA00022833"/>
    </source>
</evidence>
<keyword evidence="5 8" id="KW-1133">Transmembrane helix</keyword>
<reference evidence="10" key="1">
    <citation type="submission" date="2025-08" db="UniProtKB">
        <authorList>
            <consortium name="RefSeq"/>
        </authorList>
    </citation>
    <scope>IDENTIFICATION</scope>
    <source>
        <strain evidence="10">USDA-PBARC FA_bdor</strain>
        <tissue evidence="10">Whole organism</tissue>
    </source>
</reference>
<dbReference type="KEGG" id="fas:105273767"/>
<evidence type="ECO:0000256" key="5">
    <source>
        <dbReference type="ARBA" id="ARBA00022989"/>
    </source>
</evidence>
<feature type="transmembrane region" description="Helical" evidence="8">
    <location>
        <begin position="39"/>
        <end position="60"/>
    </location>
</feature>
<feature type="transmembrane region" description="Helical" evidence="8">
    <location>
        <begin position="211"/>
        <end position="231"/>
    </location>
</feature>
<evidence type="ECO:0000313" key="9">
    <source>
        <dbReference type="Proteomes" id="UP000694866"/>
    </source>
</evidence>
<evidence type="ECO:0000256" key="1">
    <source>
        <dbReference type="ARBA" id="ARBA00004127"/>
    </source>
</evidence>
<dbReference type="Proteomes" id="UP000694866">
    <property type="component" value="Unplaced"/>
</dbReference>
<accession>A0A9R1TSB2</accession>
<feature type="transmembrane region" description="Helical" evidence="8">
    <location>
        <begin position="66"/>
        <end position="89"/>
    </location>
</feature>
<sequence>MMFMSTDKDTVPLDVDDSGESDPCGSEVLRVLAETESKWILCLITYNTVIIYYLCGWVTSTNSIALSAYVNAVFFNVFSLLVCLISVWVSRKSPALKKSGRIRAKSPGSLGFPDRSSHVVVDQTMSCLGPEKYEVLALLVSSSLVLFGGSLMSMEIILRIGDQPTVHTGRLGLGALLGLAAHLGTIFVYPDAGLNHVVCMTLPCAPFRGSNPILVANISSAIVLCVVHSVIHVWEMYVVDTAAAFVVIGLTTTAMLPLAFYTLCVILQKVPHHMTEQLCECLREALDIDGVLEFRNECFWIKSFGKLAGTLQVRVRRDANEEHVVETVMKCLSRIVSSLQVQEFRDSRIVSAPSDYHPTEYYIEEILQLHDKNHDTCTREWDSRWNEIIRSDVSVIKIDDILGSTSDIQTFASTRRDNNVKCLKIVKNPIVYQNHVKVVDYLIRSDSYKSALIPGGQDDKFQVV</sequence>
<dbReference type="GO" id="GO:0016020">
    <property type="term" value="C:membrane"/>
    <property type="evidence" value="ECO:0007669"/>
    <property type="project" value="UniProtKB-SubCell"/>
</dbReference>
<feature type="transmembrane region" description="Helical" evidence="8">
    <location>
        <begin position="135"/>
        <end position="158"/>
    </location>
</feature>
<evidence type="ECO:0000256" key="2">
    <source>
        <dbReference type="ARBA" id="ARBA00022448"/>
    </source>
</evidence>
<dbReference type="GeneID" id="105273767"/>
<name>A0A9R1TSB2_9HYME</name>
<feature type="transmembrane region" description="Helical" evidence="8">
    <location>
        <begin position="243"/>
        <end position="267"/>
    </location>
</feature>
<protein>
    <submittedName>
        <fullName evidence="10">Zinc transporter 6 isoform X1</fullName>
    </submittedName>
</protein>
<dbReference type="GO" id="GO:0005794">
    <property type="term" value="C:Golgi apparatus"/>
    <property type="evidence" value="ECO:0007669"/>
    <property type="project" value="UniProtKB-SubCell"/>
</dbReference>
<keyword evidence="4" id="KW-0862">Zinc</keyword>
<comment type="subcellular location">
    <subcellularLocation>
        <location evidence="1">Endomembrane system</location>
        <topology evidence="1">Multi-pass membrane protein</topology>
    </subcellularLocation>
</comment>
<keyword evidence="7 8" id="KW-0472">Membrane</keyword>
<proteinExistence type="predicted"/>
<evidence type="ECO:0000256" key="8">
    <source>
        <dbReference type="SAM" id="Phobius"/>
    </source>
</evidence>
<evidence type="ECO:0000313" key="10">
    <source>
        <dbReference type="RefSeq" id="XP_011314690.1"/>
    </source>
</evidence>
<keyword evidence="9" id="KW-1185">Reference proteome</keyword>